<proteinExistence type="predicted"/>
<evidence type="ECO:0000256" key="4">
    <source>
        <dbReference type="SAM" id="MobiDB-lite"/>
    </source>
</evidence>
<dbReference type="Gene3D" id="3.90.550.10">
    <property type="entry name" value="Spore Coat Polysaccharide Biosynthesis Protein SpsA, Chain A"/>
    <property type="match status" value="1"/>
</dbReference>
<feature type="compositionally biased region" description="Polar residues" evidence="4">
    <location>
        <begin position="1"/>
        <end position="12"/>
    </location>
</feature>
<dbReference type="GO" id="GO:0046872">
    <property type="term" value="F:metal ion binding"/>
    <property type="evidence" value="ECO:0007669"/>
    <property type="project" value="UniProtKB-KW"/>
</dbReference>
<gene>
    <name evidence="5" type="ORF">CQA53_09160</name>
</gene>
<dbReference type="SUPFAM" id="SSF53448">
    <property type="entry name" value="Nucleotide-diphospho-sugar transferases"/>
    <property type="match status" value="1"/>
</dbReference>
<keyword evidence="3" id="KW-0479">Metal-binding</keyword>
<keyword evidence="6" id="KW-1185">Reference proteome</keyword>
<name>A0A3D8ICB8_9HELI</name>
<dbReference type="InterPro" id="IPR050748">
    <property type="entry name" value="Glycosyltrans_8_dom-fam"/>
</dbReference>
<dbReference type="InterPro" id="IPR029044">
    <property type="entry name" value="Nucleotide-diphossugar_trans"/>
</dbReference>
<dbReference type="PANTHER" id="PTHR13778">
    <property type="entry name" value="GLYCOSYLTRANSFERASE 8 DOMAIN-CONTAINING PROTEIN"/>
    <property type="match status" value="1"/>
</dbReference>
<dbReference type="Proteomes" id="UP000256379">
    <property type="component" value="Unassembled WGS sequence"/>
</dbReference>
<dbReference type="InterPro" id="IPR002495">
    <property type="entry name" value="Glyco_trans_8"/>
</dbReference>
<dbReference type="PANTHER" id="PTHR13778:SF47">
    <property type="entry name" value="LIPOPOLYSACCHARIDE 1,3-GALACTOSYLTRANSFERASE"/>
    <property type="match status" value="1"/>
</dbReference>
<dbReference type="AlphaFoldDB" id="A0A3D8ICB8"/>
<evidence type="ECO:0000256" key="1">
    <source>
        <dbReference type="ARBA" id="ARBA00022676"/>
    </source>
</evidence>
<dbReference type="OrthoDB" id="5363698at2"/>
<evidence type="ECO:0000313" key="5">
    <source>
        <dbReference type="EMBL" id="RDU62596.1"/>
    </source>
</evidence>
<keyword evidence="1" id="KW-0328">Glycosyltransferase</keyword>
<evidence type="ECO:0008006" key="7">
    <source>
        <dbReference type="Google" id="ProtNLM"/>
    </source>
</evidence>
<feature type="non-terminal residue" evidence="5">
    <location>
        <position position="1"/>
    </location>
</feature>
<comment type="caution">
    <text evidence="5">The sequence shown here is derived from an EMBL/GenBank/DDBJ whole genome shotgun (WGS) entry which is preliminary data.</text>
</comment>
<dbReference type="CDD" id="cd04194">
    <property type="entry name" value="GT8_A4GalT_like"/>
    <property type="match status" value="1"/>
</dbReference>
<sequence length="385" mass="45305">LKETLTQNSLYPSTHKRESNELTYTHSPHQSSNASCDTYKKLDFHTLSDEEKSEGFVFHILSDGVSEENKTKLVILQDELNRIYPCKIVIHTMSDKDFKDFKVWREGKNHIVYLRIKLASIFPQNLKICLYLDVDMLVLADLRELFSIDLEDKVAGVVLDGNSPGKMNPIGSAVQAKHKHLEDYHISQSYFNSGFMLINLVQWRAHDIEQKCFYFLENYNVLVCDQDALNFAIGDNALTLSMRFNIIGGYYSNVYQYIYSDEHDTLKDTEIAYFIIPHTRDEFYSILQSPKIIHYIWTHKPWQKALDSNKLKILEPNPYKLWWQNACQTPVFGGYFAYMNESVPRYELELELKQLKRLNERIEHLNQKRISRRIQRIIDKIRGKK</sequence>
<feature type="compositionally biased region" description="Polar residues" evidence="4">
    <location>
        <begin position="21"/>
        <end position="34"/>
    </location>
</feature>
<evidence type="ECO:0000313" key="6">
    <source>
        <dbReference type="Proteomes" id="UP000256379"/>
    </source>
</evidence>
<accession>A0A3D8ICB8</accession>
<organism evidence="5 6">
    <name type="scientific">Helicobacter didelphidarum</name>
    <dbReference type="NCBI Taxonomy" id="2040648"/>
    <lineage>
        <taxon>Bacteria</taxon>
        <taxon>Pseudomonadati</taxon>
        <taxon>Campylobacterota</taxon>
        <taxon>Epsilonproteobacteria</taxon>
        <taxon>Campylobacterales</taxon>
        <taxon>Helicobacteraceae</taxon>
        <taxon>Helicobacter</taxon>
    </lineage>
</organism>
<dbReference type="GO" id="GO:0016757">
    <property type="term" value="F:glycosyltransferase activity"/>
    <property type="evidence" value="ECO:0007669"/>
    <property type="project" value="UniProtKB-KW"/>
</dbReference>
<evidence type="ECO:0000256" key="3">
    <source>
        <dbReference type="ARBA" id="ARBA00022723"/>
    </source>
</evidence>
<dbReference type="EMBL" id="NXLQ01000030">
    <property type="protein sequence ID" value="RDU62596.1"/>
    <property type="molecule type" value="Genomic_DNA"/>
</dbReference>
<dbReference type="Pfam" id="PF01501">
    <property type="entry name" value="Glyco_transf_8"/>
    <property type="match status" value="1"/>
</dbReference>
<dbReference type="RefSeq" id="WP_147290022.1">
    <property type="nucleotide sequence ID" value="NZ_NXLQ01000030.1"/>
</dbReference>
<reference evidence="5 6" key="1">
    <citation type="submission" date="2018-04" db="EMBL/GenBank/DDBJ databases">
        <title>Novel Campyloabacter and Helicobacter Species and Strains.</title>
        <authorList>
            <person name="Mannion A.J."/>
            <person name="Shen Z."/>
            <person name="Fox J.G."/>
        </authorList>
    </citation>
    <scope>NUCLEOTIDE SEQUENCE [LARGE SCALE GENOMIC DNA]</scope>
    <source>
        <strain evidence="5 6">MIT 17-337</strain>
    </source>
</reference>
<protein>
    <recommendedName>
        <fullName evidence="7">Glycosyltransferase family 8 protein</fullName>
    </recommendedName>
</protein>
<keyword evidence="2" id="KW-0808">Transferase</keyword>
<feature type="region of interest" description="Disordered" evidence="4">
    <location>
        <begin position="1"/>
        <end position="34"/>
    </location>
</feature>
<evidence type="ECO:0000256" key="2">
    <source>
        <dbReference type="ARBA" id="ARBA00022679"/>
    </source>
</evidence>